<dbReference type="EMBL" id="JBBPCN010000001">
    <property type="protein sequence ID" value="MEK8070751.1"/>
    <property type="molecule type" value="Genomic_DNA"/>
</dbReference>
<protein>
    <recommendedName>
        <fullName evidence="4">Ig-like domain-containing protein</fullName>
    </recommendedName>
</protein>
<feature type="region of interest" description="Disordered" evidence="1">
    <location>
        <begin position="17"/>
        <end position="52"/>
    </location>
</feature>
<accession>A0ABU9CVY4</accession>
<name>A0ABU9CVY4_9NOCA</name>
<keyword evidence="3" id="KW-1185">Reference proteome</keyword>
<evidence type="ECO:0000256" key="1">
    <source>
        <dbReference type="SAM" id="MobiDB-lite"/>
    </source>
</evidence>
<dbReference type="RefSeq" id="WP_341440772.1">
    <property type="nucleotide sequence ID" value="NZ_JBBPCN010000001.1"/>
</dbReference>
<evidence type="ECO:0000313" key="2">
    <source>
        <dbReference type="EMBL" id="MEK8070751.1"/>
    </source>
</evidence>
<proteinExistence type="predicted"/>
<gene>
    <name evidence="2" type="ORF">AABD04_07815</name>
</gene>
<dbReference type="Proteomes" id="UP001456513">
    <property type="component" value="Unassembled WGS sequence"/>
</dbReference>
<comment type="caution">
    <text evidence="2">The sequence shown here is derived from an EMBL/GenBank/DDBJ whole genome shotgun (WGS) entry which is preliminary data.</text>
</comment>
<organism evidence="2 3">
    <name type="scientific">Rhodococcus navarretei</name>
    <dbReference type="NCBI Taxonomy" id="3128981"/>
    <lineage>
        <taxon>Bacteria</taxon>
        <taxon>Bacillati</taxon>
        <taxon>Actinomycetota</taxon>
        <taxon>Actinomycetes</taxon>
        <taxon>Mycobacteriales</taxon>
        <taxon>Nocardiaceae</taxon>
        <taxon>Rhodococcus</taxon>
    </lineage>
</organism>
<reference evidence="2 3" key="1">
    <citation type="submission" date="2024-03" db="EMBL/GenBank/DDBJ databases">
        <title>Rhodococcus navarretei sp. nov. and Pseudarthrobacter quantumdoti sp. nov., two new species with the ability to biosynthesize Quantum Dots isolated from soil samples at Union Glacier, Antarctica.</title>
        <authorList>
            <person name="Vargas M."/>
        </authorList>
    </citation>
    <scope>NUCLEOTIDE SEQUENCE [LARGE SCALE GENOMIC DNA]</scope>
    <source>
        <strain evidence="2 3">EXRC-4A-4</strain>
    </source>
</reference>
<evidence type="ECO:0000313" key="3">
    <source>
        <dbReference type="Proteomes" id="UP001456513"/>
    </source>
</evidence>
<evidence type="ECO:0008006" key="4">
    <source>
        <dbReference type="Google" id="ProtNLM"/>
    </source>
</evidence>
<feature type="compositionally biased region" description="Polar residues" evidence="1">
    <location>
        <begin position="21"/>
        <end position="41"/>
    </location>
</feature>
<sequence length="372" mass="38475">MATSVLLLVAACGEDGVEPTTGPNAVASSSAVDEDTASSPQRAPAGNPCDGTRGPCEVVASVDVDGDGNTDNVAIELVDGLVSVHVDTGGTVSTASIEDKHILRSDITPSNVFVGAYYITRGQGADIVVDGKFGLGGSELFGVIGWDDGPVVVPAPPVLASEFEDPTAWTVPTEGLRVLVRCPQPGSVGAVTTEGDSSYGTPTPGGAYTETVTSDWANGAWSESDTTRVPGEYTSPNKLAKTGTFECEPVHSAPPAFAPTVSELDPNIVLGGRPPSYSEGYGETTPAKIYFGGSPSGLVSDIVWDSWGGERATGHGNALYVVDSVADAEMMPAEVIAYDISTCNTRRAYSRVQWYFPSMGGHFDPTLGNEVC</sequence>